<dbReference type="GO" id="GO:0006950">
    <property type="term" value="P:response to stress"/>
    <property type="evidence" value="ECO:0007669"/>
    <property type="project" value="UniProtKB-ARBA"/>
</dbReference>
<evidence type="ECO:0000256" key="6">
    <source>
        <dbReference type="ARBA" id="ARBA00023136"/>
    </source>
</evidence>
<dbReference type="InterPro" id="IPR000566">
    <property type="entry name" value="Lipocln_cytosolic_FA-bd_dom"/>
</dbReference>
<keyword evidence="9" id="KW-0449">Lipoprotein</keyword>
<dbReference type="InterPro" id="IPR002446">
    <property type="entry name" value="Lipocalin_bac"/>
</dbReference>
<dbReference type="PROSITE" id="PS00213">
    <property type="entry name" value="LIPOCALIN"/>
    <property type="match status" value="1"/>
</dbReference>
<dbReference type="InterPro" id="IPR022272">
    <property type="entry name" value="Lipocalin_CS"/>
</dbReference>
<dbReference type="SUPFAM" id="SSF50814">
    <property type="entry name" value="Lipocalins"/>
    <property type="match status" value="1"/>
</dbReference>
<dbReference type="FunFam" id="2.40.128.20:FF:000002">
    <property type="entry name" value="Outer membrane lipoprotein Blc"/>
    <property type="match status" value="1"/>
</dbReference>
<keyword evidence="7" id="KW-0564">Palmitate</keyword>
<dbReference type="CDD" id="cd19438">
    <property type="entry name" value="lipocalin_Blc-like"/>
    <property type="match status" value="1"/>
</dbReference>
<protein>
    <recommendedName>
        <fullName evidence="11">Outer membrane lipoprotein Blc</fullName>
    </recommendedName>
</protein>
<dbReference type="KEGG" id="cke:B5M06_15520"/>
<evidence type="ECO:0000256" key="1">
    <source>
        <dbReference type="ARBA" id="ARBA00004459"/>
    </source>
</evidence>
<dbReference type="Pfam" id="PF08212">
    <property type="entry name" value="Lipocalin_2"/>
    <property type="match status" value="1"/>
</dbReference>
<dbReference type="InterPro" id="IPR047202">
    <property type="entry name" value="Lipocalin_Blc-like_dom"/>
</dbReference>
<evidence type="ECO:0000256" key="8">
    <source>
        <dbReference type="ARBA" id="ARBA00023237"/>
    </source>
</evidence>
<comment type="similarity">
    <text evidence="2">Belongs to the calycin superfamily. Lipocalin family.</text>
</comment>
<keyword evidence="8" id="KW-0998">Cell outer membrane</keyword>
<sequence length="246" mass="27573">MPLFRRSSTHSALPSCPRCATQDALQNTIQSIQATLLQHRKAGHLPQIASEPPQQARSGVNQAALCTLGLVAVAGLALYATRNPRIPQGIHPVEDFELQRYLGKWYEVARIDHSFEKGLQRTQAEYSLLPNGRIQVVNRGYDPKRGEWKISFGKAMPTIRPDVAALKVSFFGPFYGGYNVVALDDKYRWAMVIGDKLDYFWILSRTPTLPDGVQERLLHHAQQLGVDLTKVLWVHQDGVNPTGSYL</sequence>
<dbReference type="PRINTS" id="PR01171">
    <property type="entry name" value="BCTLIPOCALIN"/>
</dbReference>
<dbReference type="RefSeq" id="WP_077344710.1">
    <property type="nucleotide sequence ID" value="NZ_CAUCIF010000020.1"/>
</dbReference>
<dbReference type="GO" id="GO:0009279">
    <property type="term" value="C:cell outer membrane"/>
    <property type="evidence" value="ECO:0007669"/>
    <property type="project" value="UniProtKB-SubCell"/>
</dbReference>
<keyword evidence="4" id="KW-0732">Signal</keyword>
<evidence type="ECO:0000256" key="4">
    <source>
        <dbReference type="ARBA" id="ARBA00022729"/>
    </source>
</evidence>
<comment type="subunit">
    <text evidence="3">Homodimer.</text>
</comment>
<dbReference type="OrthoDB" id="9793905at2"/>
<comment type="subcellular location">
    <subcellularLocation>
        <location evidence="1">Cell outer membrane</location>
        <topology evidence="1">Lipid-anchor</topology>
    </subcellularLocation>
</comment>
<keyword evidence="6" id="KW-0472">Membrane</keyword>
<dbReference type="AlphaFoldDB" id="A0A1V0BHN0"/>
<evidence type="ECO:0000256" key="7">
    <source>
        <dbReference type="ARBA" id="ARBA00023139"/>
    </source>
</evidence>
<evidence type="ECO:0000256" key="3">
    <source>
        <dbReference type="ARBA" id="ARBA00011738"/>
    </source>
</evidence>
<organism evidence="13 14">
    <name type="scientific">Comamonas kerstersii</name>
    <dbReference type="NCBI Taxonomy" id="225992"/>
    <lineage>
        <taxon>Bacteria</taxon>
        <taxon>Pseudomonadati</taxon>
        <taxon>Pseudomonadota</taxon>
        <taxon>Betaproteobacteria</taxon>
        <taxon>Burkholderiales</taxon>
        <taxon>Comamonadaceae</taxon>
        <taxon>Comamonas</taxon>
    </lineage>
</organism>
<feature type="domain" description="Lipocalin/cytosolic fatty-acid binding" evidence="12">
    <location>
        <begin position="97"/>
        <end position="236"/>
    </location>
</feature>
<evidence type="ECO:0000256" key="11">
    <source>
        <dbReference type="ARBA" id="ARBA00071217"/>
    </source>
</evidence>
<evidence type="ECO:0000256" key="2">
    <source>
        <dbReference type="ARBA" id="ARBA00006889"/>
    </source>
</evidence>
<gene>
    <name evidence="13" type="ORF">B5M06_15520</name>
</gene>
<accession>A0A1V0BHN0</accession>
<name>A0A1V0BHN0_9BURK</name>
<dbReference type="GeneID" id="83040713"/>
<evidence type="ECO:0000256" key="9">
    <source>
        <dbReference type="ARBA" id="ARBA00023288"/>
    </source>
</evidence>
<proteinExistence type="inferred from homology"/>
<evidence type="ECO:0000256" key="10">
    <source>
        <dbReference type="ARBA" id="ARBA00057024"/>
    </source>
</evidence>
<dbReference type="PANTHER" id="PTHR10612:SF34">
    <property type="entry name" value="APOLIPOPROTEIN D"/>
    <property type="match status" value="1"/>
</dbReference>
<reference evidence="13 14" key="1">
    <citation type="submission" date="2017-03" db="EMBL/GenBank/DDBJ databases">
        <title>Rapid Whole Genome Sequencing of Comamonas kerstersii Causing Continuous ambulatory Peritoneal Dialysis-Associated Peritonitis.</title>
        <authorList>
            <person name="Zheng B."/>
        </authorList>
    </citation>
    <scope>NUCLEOTIDE SEQUENCE [LARGE SCALE GENOMIC DNA]</scope>
    <source>
        <strain evidence="13 14">8943</strain>
    </source>
</reference>
<dbReference type="Proteomes" id="UP000242792">
    <property type="component" value="Chromosome"/>
</dbReference>
<dbReference type="PANTHER" id="PTHR10612">
    <property type="entry name" value="APOLIPOPROTEIN D"/>
    <property type="match status" value="1"/>
</dbReference>
<dbReference type="InterPro" id="IPR012674">
    <property type="entry name" value="Calycin"/>
</dbReference>
<dbReference type="GO" id="GO:0008289">
    <property type="term" value="F:lipid binding"/>
    <property type="evidence" value="ECO:0007669"/>
    <property type="project" value="UniProtKB-KW"/>
</dbReference>
<keyword evidence="5" id="KW-0446">Lipid-binding</keyword>
<dbReference type="EMBL" id="CP020121">
    <property type="protein sequence ID" value="AQZ99449.1"/>
    <property type="molecule type" value="Genomic_DNA"/>
</dbReference>
<evidence type="ECO:0000313" key="13">
    <source>
        <dbReference type="EMBL" id="AQZ99449.1"/>
    </source>
</evidence>
<dbReference type="Gene3D" id="2.40.128.20">
    <property type="match status" value="1"/>
</dbReference>
<evidence type="ECO:0000313" key="14">
    <source>
        <dbReference type="Proteomes" id="UP000242792"/>
    </source>
</evidence>
<evidence type="ECO:0000256" key="5">
    <source>
        <dbReference type="ARBA" id="ARBA00023121"/>
    </source>
</evidence>
<comment type="function">
    <text evidence="10">Involved in the storage or transport of lipids necessary for membrane maintenance under stressful conditions. Displays a binding preference for lysophospholipids.</text>
</comment>
<evidence type="ECO:0000259" key="12">
    <source>
        <dbReference type="Pfam" id="PF08212"/>
    </source>
</evidence>